<feature type="transmembrane region" description="Helical" evidence="3">
    <location>
        <begin position="139"/>
        <end position="161"/>
    </location>
</feature>
<dbReference type="EMBL" id="JAHWXN010000001">
    <property type="protein sequence ID" value="MCK2035587.1"/>
    <property type="molecule type" value="Genomic_DNA"/>
</dbReference>
<keyword evidence="3" id="KW-0812">Transmembrane</keyword>
<dbReference type="Pfam" id="PF01066">
    <property type="entry name" value="CDP-OH_P_transf"/>
    <property type="match status" value="1"/>
</dbReference>
<sequence length="238" mass="25564">MSFAESYRSLRTAQKGRAKGAPAYSLYVNRPAGRVFAAFAHTIGMTPNQVTIVSAVFTFTGIVLLATVPPSIGLGIAVWLLLALGYAWDSADGQVARLRGGGSLVGEWLDHIFDAAKLVSLHIAVAIGAYRFFDLDSVLWVLVPLIFSIVATTTFFGMILNDLLRARQGVPQAAQAGGSSPLRAILGIPTDYGTWCFAFVLWGWTAGFMVVYTLLALAALLYLGAAVVIWFRKMKSLG</sequence>
<feature type="transmembrane region" description="Helical" evidence="3">
    <location>
        <begin position="210"/>
        <end position="231"/>
    </location>
</feature>
<reference evidence="4 5" key="1">
    <citation type="submission" date="2021-06" db="EMBL/GenBank/DDBJ databases">
        <title>Genome-based taxonomic framework of Microbacterium strains isolated from marine environment, the description of four new species and reclassification of four preexisting species.</title>
        <authorList>
            <person name="Lee S.D."/>
            <person name="Kim S.-M."/>
            <person name="Byeon Y.-S."/>
            <person name="Yang H.L."/>
            <person name="Kim I.S."/>
        </authorList>
    </citation>
    <scope>NUCLEOTIDE SEQUENCE [LARGE SCALE GENOMIC DNA]</scope>
    <source>
        <strain evidence="4 5">SSW1-49</strain>
    </source>
</reference>
<protein>
    <submittedName>
        <fullName evidence="4">CDP-alcohol phosphatidyltransferase family protein</fullName>
    </submittedName>
</protein>
<organism evidence="4 5">
    <name type="scientific">Microbacterium croceum</name>
    <dbReference type="NCBI Taxonomy" id="2851645"/>
    <lineage>
        <taxon>Bacteria</taxon>
        <taxon>Bacillati</taxon>
        <taxon>Actinomycetota</taxon>
        <taxon>Actinomycetes</taxon>
        <taxon>Micrococcales</taxon>
        <taxon>Microbacteriaceae</taxon>
        <taxon>Microbacterium</taxon>
    </lineage>
</organism>
<gene>
    <name evidence="4" type="ORF">KZC51_05485</name>
</gene>
<evidence type="ECO:0000256" key="3">
    <source>
        <dbReference type="SAM" id="Phobius"/>
    </source>
</evidence>
<dbReference type="Proteomes" id="UP001300096">
    <property type="component" value="Unassembled WGS sequence"/>
</dbReference>
<dbReference type="InterPro" id="IPR000462">
    <property type="entry name" value="CDP-OH_P_trans"/>
</dbReference>
<evidence type="ECO:0000313" key="5">
    <source>
        <dbReference type="Proteomes" id="UP001300096"/>
    </source>
</evidence>
<keyword evidence="3" id="KW-0472">Membrane</keyword>
<evidence type="ECO:0000256" key="2">
    <source>
        <dbReference type="RuleBase" id="RU003750"/>
    </source>
</evidence>
<proteinExistence type="inferred from homology"/>
<keyword evidence="1 2" id="KW-0808">Transferase</keyword>
<comment type="similarity">
    <text evidence="2">Belongs to the CDP-alcohol phosphatidyltransferase class-I family.</text>
</comment>
<evidence type="ECO:0000313" key="4">
    <source>
        <dbReference type="EMBL" id="MCK2035587.1"/>
    </source>
</evidence>
<dbReference type="InterPro" id="IPR048254">
    <property type="entry name" value="CDP_ALCOHOL_P_TRANSF_CS"/>
</dbReference>
<dbReference type="Gene3D" id="1.20.120.1760">
    <property type="match status" value="1"/>
</dbReference>
<keyword evidence="3" id="KW-1133">Transmembrane helix</keyword>
<keyword evidence="5" id="KW-1185">Reference proteome</keyword>
<comment type="caution">
    <text evidence="4">The sequence shown here is derived from an EMBL/GenBank/DDBJ whole genome shotgun (WGS) entry which is preliminary data.</text>
</comment>
<name>A0ABT0FBZ8_9MICO</name>
<evidence type="ECO:0000256" key="1">
    <source>
        <dbReference type="ARBA" id="ARBA00022679"/>
    </source>
</evidence>
<accession>A0ABT0FBZ8</accession>
<feature type="transmembrane region" description="Helical" evidence="3">
    <location>
        <begin position="182"/>
        <end position="204"/>
    </location>
</feature>
<dbReference type="InterPro" id="IPR043130">
    <property type="entry name" value="CDP-OH_PTrfase_TM_dom"/>
</dbReference>
<dbReference type="PROSITE" id="PS00379">
    <property type="entry name" value="CDP_ALCOHOL_P_TRANSF"/>
    <property type="match status" value="1"/>
</dbReference>
<feature type="transmembrane region" description="Helical" evidence="3">
    <location>
        <begin position="72"/>
        <end position="91"/>
    </location>
</feature>